<dbReference type="EMBL" id="KN847477">
    <property type="protein sequence ID" value="KIX07151.1"/>
    <property type="molecule type" value="Genomic_DNA"/>
</dbReference>
<gene>
    <name evidence="2" type="ORF">Z518_05128</name>
</gene>
<feature type="compositionally biased region" description="Low complexity" evidence="1">
    <location>
        <begin position="28"/>
        <end position="37"/>
    </location>
</feature>
<proteinExistence type="predicted"/>
<dbReference type="GeneID" id="25293199"/>
<dbReference type="Proteomes" id="UP000053617">
    <property type="component" value="Unassembled WGS sequence"/>
</dbReference>
<dbReference type="AlphaFoldDB" id="A0A0D2IVD5"/>
<dbReference type="OrthoDB" id="5426911at2759"/>
<feature type="compositionally biased region" description="Polar residues" evidence="1">
    <location>
        <begin position="1"/>
        <end position="24"/>
    </location>
</feature>
<evidence type="ECO:0000313" key="3">
    <source>
        <dbReference type="Proteomes" id="UP000053617"/>
    </source>
</evidence>
<organism evidence="2 3">
    <name type="scientific">Rhinocladiella mackenziei CBS 650.93</name>
    <dbReference type="NCBI Taxonomy" id="1442369"/>
    <lineage>
        <taxon>Eukaryota</taxon>
        <taxon>Fungi</taxon>
        <taxon>Dikarya</taxon>
        <taxon>Ascomycota</taxon>
        <taxon>Pezizomycotina</taxon>
        <taxon>Eurotiomycetes</taxon>
        <taxon>Chaetothyriomycetidae</taxon>
        <taxon>Chaetothyriales</taxon>
        <taxon>Herpotrichiellaceae</taxon>
        <taxon>Rhinocladiella</taxon>
    </lineage>
</organism>
<feature type="region of interest" description="Disordered" evidence="1">
    <location>
        <begin position="1"/>
        <end position="45"/>
    </location>
</feature>
<sequence>MEQNAPRYSQATLVSRLKSQAQSEDPTKSSFLTSTSKTRSDRTQITKTATVRDSDFEDTQLLPRGIEIVRSGRWNVGGAYGHFGSETPLNAARSREFYRSIVRKALAGRADWDIDSSIFLPMDVDFITSVLTTYRIMRQEEALESDFKTYAIQKLFIGPYAVLEHNVARQLSAVRWAGYTIRILDSGKCRDEQGVTELLQWINEIHRWGLCEYALGCEEDIKQILNQASGNLRMSGTVEKV</sequence>
<keyword evidence="3" id="KW-1185">Reference proteome</keyword>
<evidence type="ECO:0000256" key="1">
    <source>
        <dbReference type="SAM" id="MobiDB-lite"/>
    </source>
</evidence>
<accession>A0A0D2IVD5</accession>
<evidence type="ECO:0000313" key="2">
    <source>
        <dbReference type="EMBL" id="KIX07151.1"/>
    </source>
</evidence>
<dbReference type="VEuPathDB" id="FungiDB:Z518_05128"/>
<protein>
    <submittedName>
        <fullName evidence="2">Rhinocladiella mackenziei CBS 650.93 unplaced genomic scaffold supercont1.3, whole genome shotgun sequence</fullName>
    </submittedName>
</protein>
<reference evidence="2 3" key="1">
    <citation type="submission" date="2015-01" db="EMBL/GenBank/DDBJ databases">
        <title>The Genome Sequence of Rhinocladiella mackenzie CBS 650.93.</title>
        <authorList>
            <consortium name="The Broad Institute Genomics Platform"/>
            <person name="Cuomo C."/>
            <person name="de Hoog S."/>
            <person name="Gorbushina A."/>
            <person name="Stielow B."/>
            <person name="Teixiera M."/>
            <person name="Abouelleil A."/>
            <person name="Chapman S.B."/>
            <person name="Priest M."/>
            <person name="Young S.K."/>
            <person name="Wortman J."/>
            <person name="Nusbaum C."/>
            <person name="Birren B."/>
        </authorList>
    </citation>
    <scope>NUCLEOTIDE SEQUENCE [LARGE SCALE GENOMIC DNA]</scope>
    <source>
        <strain evidence="2 3">CBS 650.93</strain>
    </source>
</reference>
<name>A0A0D2IVD5_9EURO</name>
<dbReference type="RefSeq" id="XP_013274287.1">
    <property type="nucleotide sequence ID" value="XM_013418833.1"/>
</dbReference>
<dbReference type="HOGENOM" id="CLU_1152298_0_0_1"/>